<keyword evidence="3" id="KW-1185">Reference proteome</keyword>
<evidence type="ECO:0000313" key="3">
    <source>
        <dbReference type="Proteomes" id="UP000664601"/>
    </source>
</evidence>
<keyword evidence="1" id="KW-1133">Transmembrane helix</keyword>
<evidence type="ECO:0000256" key="1">
    <source>
        <dbReference type="SAM" id="Phobius"/>
    </source>
</evidence>
<dbReference type="Proteomes" id="UP000664601">
    <property type="component" value="Unassembled WGS sequence"/>
</dbReference>
<protein>
    <submittedName>
        <fullName evidence="2">Uncharacterized protein</fullName>
    </submittedName>
</protein>
<organism evidence="2 3">
    <name type="scientific">Candidatus Enterococcus moelleringii</name>
    <dbReference type="NCBI Taxonomy" id="2815325"/>
    <lineage>
        <taxon>Bacteria</taxon>
        <taxon>Bacillati</taxon>
        <taxon>Bacillota</taxon>
        <taxon>Bacilli</taxon>
        <taxon>Lactobacillales</taxon>
        <taxon>Enterococcaceae</taxon>
        <taxon>Enterococcus</taxon>
    </lineage>
</organism>
<reference evidence="2 3" key="1">
    <citation type="submission" date="2021-03" db="EMBL/GenBank/DDBJ databases">
        <title>Enterococcal diversity collection.</title>
        <authorList>
            <person name="Gilmore M.S."/>
            <person name="Schwartzman J."/>
            <person name="Van Tyne D."/>
            <person name="Martin M."/>
            <person name="Earl A.M."/>
            <person name="Manson A.L."/>
            <person name="Straub T."/>
            <person name="Salamzade R."/>
            <person name="Saavedra J."/>
            <person name="Lebreton F."/>
            <person name="Prichula J."/>
            <person name="Schaufler K."/>
            <person name="Gaca A."/>
            <person name="Sgardioli B."/>
            <person name="Wagenaar J."/>
            <person name="Strong T."/>
        </authorList>
    </citation>
    <scope>NUCLEOTIDE SEQUENCE [LARGE SCALE GENOMIC DNA]</scope>
    <source>
        <strain evidence="2 3">669A</strain>
    </source>
</reference>
<proteinExistence type="predicted"/>
<accession>A0ABS3LC67</accession>
<dbReference type="EMBL" id="JAFREM010000020">
    <property type="protein sequence ID" value="MBO1307225.1"/>
    <property type="molecule type" value="Genomic_DNA"/>
</dbReference>
<feature type="transmembrane region" description="Helical" evidence="1">
    <location>
        <begin position="44"/>
        <end position="62"/>
    </location>
</feature>
<gene>
    <name evidence="2" type="ORF">JZO70_13695</name>
</gene>
<evidence type="ECO:0000313" key="2">
    <source>
        <dbReference type="EMBL" id="MBO1307225.1"/>
    </source>
</evidence>
<feature type="transmembrane region" description="Helical" evidence="1">
    <location>
        <begin position="12"/>
        <end position="32"/>
    </location>
</feature>
<sequence length="73" mass="8278">MKNFILSHDMLLLVILAGFVLAMVVFAILAIISFFKDRSKEDGLFFTLLVVLLVFMLVSLYLNSTFQELPPPI</sequence>
<keyword evidence="1" id="KW-0472">Membrane</keyword>
<name>A0ABS3LC67_9ENTE</name>
<dbReference type="RefSeq" id="WP_207674152.1">
    <property type="nucleotide sequence ID" value="NZ_JAFREM010000020.1"/>
</dbReference>
<comment type="caution">
    <text evidence="2">The sequence shown here is derived from an EMBL/GenBank/DDBJ whole genome shotgun (WGS) entry which is preliminary data.</text>
</comment>
<keyword evidence="1" id="KW-0812">Transmembrane</keyword>